<dbReference type="InterPro" id="IPR001683">
    <property type="entry name" value="PX_dom"/>
</dbReference>
<dbReference type="InterPro" id="IPR036871">
    <property type="entry name" value="PX_dom_sf"/>
</dbReference>
<keyword evidence="3" id="KW-0863">Zinc-finger</keyword>
<organism evidence="6 7">
    <name type="scientific">Kingdonia uniflora</name>
    <dbReference type="NCBI Taxonomy" id="39325"/>
    <lineage>
        <taxon>Eukaryota</taxon>
        <taxon>Viridiplantae</taxon>
        <taxon>Streptophyta</taxon>
        <taxon>Embryophyta</taxon>
        <taxon>Tracheophyta</taxon>
        <taxon>Spermatophyta</taxon>
        <taxon>Magnoliopsida</taxon>
        <taxon>Ranunculales</taxon>
        <taxon>Circaeasteraceae</taxon>
        <taxon>Kingdonia</taxon>
    </lineage>
</organism>
<dbReference type="PROSITE" id="PS50195">
    <property type="entry name" value="PX"/>
    <property type="match status" value="1"/>
</dbReference>
<dbReference type="Pfam" id="PF00787">
    <property type="entry name" value="PX"/>
    <property type="match status" value="1"/>
</dbReference>
<evidence type="ECO:0000256" key="1">
    <source>
        <dbReference type="ARBA" id="ARBA00022723"/>
    </source>
</evidence>
<feature type="domain" description="PX" evidence="5">
    <location>
        <begin position="441"/>
        <end position="561"/>
    </location>
</feature>
<dbReference type="GO" id="GO:0008270">
    <property type="term" value="F:zinc ion binding"/>
    <property type="evidence" value="ECO:0007669"/>
    <property type="project" value="UniProtKB-KW"/>
</dbReference>
<dbReference type="SMART" id="SM00312">
    <property type="entry name" value="PX"/>
    <property type="match status" value="1"/>
</dbReference>
<proteinExistence type="predicted"/>
<dbReference type="PANTHER" id="PTHR12326:SF3">
    <property type="entry name" value="DIFFERENTIALLY EXPRESSED IN FDCP 8 HOMOLOG"/>
    <property type="match status" value="1"/>
</dbReference>
<dbReference type="GO" id="GO:0003843">
    <property type="term" value="F:1,3-beta-D-glucan synthase activity"/>
    <property type="evidence" value="ECO:0007669"/>
    <property type="project" value="InterPro"/>
</dbReference>
<dbReference type="GO" id="GO:0000148">
    <property type="term" value="C:1,3-beta-D-glucan synthase complex"/>
    <property type="evidence" value="ECO:0007669"/>
    <property type="project" value="InterPro"/>
</dbReference>
<comment type="caution">
    <text evidence="6">The sequence shown here is derived from an EMBL/GenBank/DDBJ whole genome shotgun (WGS) entry which is preliminary data.</text>
</comment>
<gene>
    <name evidence="6" type="ORF">GIB67_017673</name>
</gene>
<dbReference type="Proteomes" id="UP000541444">
    <property type="component" value="Unassembled WGS sequence"/>
</dbReference>
<evidence type="ECO:0000256" key="2">
    <source>
        <dbReference type="ARBA" id="ARBA00022737"/>
    </source>
</evidence>
<dbReference type="Gene3D" id="3.30.1520.10">
    <property type="entry name" value="Phox-like domain"/>
    <property type="match status" value="1"/>
</dbReference>
<dbReference type="CDD" id="cd06093">
    <property type="entry name" value="PX_domain"/>
    <property type="match status" value="1"/>
</dbReference>
<evidence type="ECO:0000256" key="4">
    <source>
        <dbReference type="ARBA" id="ARBA00022833"/>
    </source>
</evidence>
<dbReference type="InterPro" id="IPR051366">
    <property type="entry name" value="DEF8"/>
</dbReference>
<evidence type="ECO:0000256" key="3">
    <source>
        <dbReference type="ARBA" id="ARBA00022771"/>
    </source>
</evidence>
<keyword evidence="4" id="KW-0862">Zinc</keyword>
<protein>
    <recommendedName>
        <fullName evidence="5">PX domain-containing protein</fullName>
    </recommendedName>
</protein>
<evidence type="ECO:0000259" key="5">
    <source>
        <dbReference type="PROSITE" id="PS50195"/>
    </source>
</evidence>
<sequence>MINGDGMVSEDPVEVIGSLVDENLESSDYSSCGESEFERYCSANSVMGSASLCSSLGASNDIVDLDFTLGFGESFSSSGYGRLGRIEFQNKGGDECGTSSRIRDTSFVSAEKGGDSSCSHELSGDPFDIGKLPDEISDCEHSDDASMFEYGTDDDHKVGVHERRYLQYHQESRMDNENPLLINSTVAFGLDDWNKFMQETEDSSRASNPFDKPGEHQHGLFETDEKLWNVASEGHFRDLSFGGSRSTYTNELKYVFECSSIVSDFVEEKEPTNNLQGVTDEKVICFDERVLLQSDSLGKSKPHMDPLSDISYSVIGKSLGKETILHEDYEANLVPSNTFPITTPKDFPSKYAKEENLVPSKMENLEQRQSYDEFVLEMEEILLDSRESQGAKFSEGKVASISQLLQPGRDGSSTASTSGTDYVYSPIQQPVKIDGIEVVGAKQKKGDVSLGERLVGVKEYTVYTLRVWSGIDQWEVERRYRDFYTLYRQLKALFADHGWTLPSPWLRVERESRKIFGNVSPLVVSERSTLIQECVRSILHSESLDSAPSSLVLFLSPKVTVSSPPLLNTPVRQPNLAVNDVSSLGTKISLLVEVRPRKSTKQLLEAQYFTCAGCRKHLDYGRTLVRELVQTFGWGSTRLCEYTGQLFCASCHTNETAVLPARVLHFWDFAEYPVSQLAKSYLDSIYDQPMLCVSAVNPFLFSKVPALLHVMGIRKKIGAVTPYLRCPFRRSILRGVGSRRYLLESNEFFALRDLVDLSKGAFSALPLMMETVSSKILEHITQQCLVCCDVAVPCCARLACEDPPSLIFPFQDAGVRHGPPLGFISMETFYPDEWTNFLERLSVSEDELKRSKDLEEELRFWASYRGHTLARTVQDMIYYHQSLELQAYLDKAEREDSFSKAAELITEDNSNGGRSLFMGTSRNLKVYDKETSFVTIGQILLLKPLRVQFHYGHPNVFHRLFHLTRGGIIKASKLINLSENIFASFNSTLREGNVTHHEYMQVGKGRDLGLDQISLFEEDEVERCSSCQSVFHKTCFRNLTVCGCGASFEIGKKNARHKGQTKLRDKDSDSESSVGFLSNLFSKEKLHEKIWGSANKNHVILMGALPSNSF</sequence>
<name>A0A7J7N9Z7_9MAGN</name>
<dbReference type="SUPFAM" id="SSF64268">
    <property type="entry name" value="PX domain"/>
    <property type="match status" value="1"/>
</dbReference>
<dbReference type="GO" id="GO:0016020">
    <property type="term" value="C:membrane"/>
    <property type="evidence" value="ECO:0007669"/>
    <property type="project" value="InterPro"/>
</dbReference>
<dbReference type="Pfam" id="PF02364">
    <property type="entry name" value="Glucan_synthase"/>
    <property type="match status" value="1"/>
</dbReference>
<dbReference type="GO" id="GO:0006075">
    <property type="term" value="P:(1-&gt;3)-beta-D-glucan biosynthetic process"/>
    <property type="evidence" value="ECO:0007669"/>
    <property type="project" value="InterPro"/>
</dbReference>
<evidence type="ECO:0000313" key="7">
    <source>
        <dbReference type="Proteomes" id="UP000541444"/>
    </source>
</evidence>
<dbReference type="OrthoDB" id="1918044at2759"/>
<dbReference type="InterPro" id="IPR025258">
    <property type="entry name" value="RH_dom"/>
</dbReference>
<keyword evidence="7" id="KW-1185">Reference proteome</keyword>
<dbReference type="InterPro" id="IPR003440">
    <property type="entry name" value="Glyco_trans_48_dom"/>
</dbReference>
<accession>A0A7J7N9Z7</accession>
<dbReference type="Pfam" id="PF13901">
    <property type="entry name" value="RH_dom"/>
    <property type="match status" value="1"/>
</dbReference>
<dbReference type="EMBL" id="JACGCM010000940">
    <property type="protein sequence ID" value="KAF6164089.1"/>
    <property type="molecule type" value="Genomic_DNA"/>
</dbReference>
<dbReference type="GO" id="GO:0035091">
    <property type="term" value="F:phosphatidylinositol binding"/>
    <property type="evidence" value="ECO:0007669"/>
    <property type="project" value="InterPro"/>
</dbReference>
<dbReference type="SMART" id="SM01175">
    <property type="entry name" value="DUF4206"/>
    <property type="match status" value="1"/>
</dbReference>
<reference evidence="6 7" key="1">
    <citation type="journal article" date="2020" name="IScience">
        <title>Genome Sequencing of the Endangered Kingdonia uniflora (Circaeasteraceae, Ranunculales) Reveals Potential Mechanisms of Evolutionary Specialization.</title>
        <authorList>
            <person name="Sun Y."/>
            <person name="Deng T."/>
            <person name="Zhang A."/>
            <person name="Moore M.J."/>
            <person name="Landis J.B."/>
            <person name="Lin N."/>
            <person name="Zhang H."/>
            <person name="Zhang X."/>
            <person name="Huang J."/>
            <person name="Zhang X."/>
            <person name="Sun H."/>
            <person name="Wang H."/>
        </authorList>
    </citation>
    <scope>NUCLEOTIDE SEQUENCE [LARGE SCALE GENOMIC DNA]</scope>
    <source>
        <strain evidence="6">TB1705</strain>
        <tissue evidence="6">Leaf</tissue>
    </source>
</reference>
<dbReference type="PANTHER" id="PTHR12326">
    <property type="entry name" value="PLECKSTRIN HOMOLOGY DOMAIN CONTAINING PROTEIN"/>
    <property type="match status" value="1"/>
</dbReference>
<evidence type="ECO:0000313" key="6">
    <source>
        <dbReference type="EMBL" id="KAF6164089.1"/>
    </source>
</evidence>
<dbReference type="AlphaFoldDB" id="A0A7J7N9Z7"/>
<keyword evidence="2" id="KW-0677">Repeat</keyword>
<keyword evidence="1" id="KW-0479">Metal-binding</keyword>
<dbReference type="GO" id="GO:0005768">
    <property type="term" value="C:endosome"/>
    <property type="evidence" value="ECO:0007669"/>
    <property type="project" value="UniProtKB-ARBA"/>
</dbReference>